<dbReference type="EMBL" id="JBHRWK010000020">
    <property type="protein sequence ID" value="MFC3450786.1"/>
    <property type="molecule type" value="Genomic_DNA"/>
</dbReference>
<evidence type="ECO:0000313" key="2">
    <source>
        <dbReference type="Proteomes" id="UP001595645"/>
    </source>
</evidence>
<accession>A0ABV7NWW0</accession>
<reference evidence="2" key="1">
    <citation type="journal article" date="2019" name="Int. J. Syst. Evol. Microbiol.">
        <title>The Global Catalogue of Microorganisms (GCM) 10K type strain sequencing project: providing services to taxonomists for standard genome sequencing and annotation.</title>
        <authorList>
            <consortium name="The Broad Institute Genomics Platform"/>
            <consortium name="The Broad Institute Genome Sequencing Center for Infectious Disease"/>
            <person name="Wu L."/>
            <person name="Ma J."/>
        </authorList>
    </citation>
    <scope>NUCLEOTIDE SEQUENCE [LARGE SCALE GENOMIC DNA]</scope>
    <source>
        <strain evidence="2">CGMCC 4.7676</strain>
    </source>
</reference>
<sequence>MDVTQFGQVATLAAEDGMFVWRQPIVAHQTPSTLRLSVRLVVDCPDGAALKTSGQTDATELQELMTLRSEPDSLLAVEAGVTPYDRFHDYEFSFSLPHDDQYPPSLEFDYHFRSIQLSNGHSETVRASR</sequence>
<protein>
    <submittedName>
        <fullName evidence="1">Uncharacterized protein</fullName>
    </submittedName>
</protein>
<evidence type="ECO:0000313" key="1">
    <source>
        <dbReference type="EMBL" id="MFC3450786.1"/>
    </source>
</evidence>
<name>A0ABV7NWW0_9PSEU</name>
<dbReference type="RefSeq" id="WP_378239520.1">
    <property type="nucleotide sequence ID" value="NZ_JBHRWK010000020.1"/>
</dbReference>
<proteinExistence type="predicted"/>
<gene>
    <name evidence="1" type="ORF">ACFOSH_15235</name>
</gene>
<keyword evidence="2" id="KW-1185">Reference proteome</keyword>
<organism evidence="1 2">
    <name type="scientific">Amycolatopsis speibonae</name>
    <dbReference type="NCBI Taxonomy" id="1450224"/>
    <lineage>
        <taxon>Bacteria</taxon>
        <taxon>Bacillati</taxon>
        <taxon>Actinomycetota</taxon>
        <taxon>Actinomycetes</taxon>
        <taxon>Pseudonocardiales</taxon>
        <taxon>Pseudonocardiaceae</taxon>
        <taxon>Amycolatopsis</taxon>
    </lineage>
</organism>
<comment type="caution">
    <text evidence="1">The sequence shown here is derived from an EMBL/GenBank/DDBJ whole genome shotgun (WGS) entry which is preliminary data.</text>
</comment>
<dbReference type="Proteomes" id="UP001595645">
    <property type="component" value="Unassembled WGS sequence"/>
</dbReference>